<feature type="transmembrane region" description="Helical" evidence="2">
    <location>
        <begin position="24"/>
        <end position="43"/>
    </location>
</feature>
<keyword evidence="2" id="KW-0472">Membrane</keyword>
<evidence type="ECO:0000313" key="3">
    <source>
        <dbReference type="EMBL" id="SFI46912.1"/>
    </source>
</evidence>
<sequence length="222" mass="23606">MFTVARSRPAPITREPWFRRHPNLALSVAGVLFVAVLSLRLLVGDPVDAYSMLYALPVALVAMTSGLRAGMVAGLVAVGLTVVWAIANGVDLTVTGWASRVLPLLLLGALLGQATDRARRAEIEHRRLEAAALLHRQAIEINDSLVQGMAAAMWSFDAGQVEAGKKVLEQTLTQAHELVSGLIRRADMGARAELLDLPAPAGRPVSDALPTATADPRSGRRA</sequence>
<evidence type="ECO:0000256" key="1">
    <source>
        <dbReference type="SAM" id="MobiDB-lite"/>
    </source>
</evidence>
<feature type="region of interest" description="Disordered" evidence="1">
    <location>
        <begin position="202"/>
        <end position="222"/>
    </location>
</feature>
<reference evidence="3 4" key="1">
    <citation type="submission" date="2016-10" db="EMBL/GenBank/DDBJ databases">
        <authorList>
            <person name="de Groot N.N."/>
        </authorList>
    </citation>
    <scope>NUCLEOTIDE SEQUENCE [LARGE SCALE GENOMIC DNA]</scope>
    <source>
        <strain evidence="3 4">CGMCC 1.11156</strain>
    </source>
</reference>
<proteinExistence type="predicted"/>
<gene>
    <name evidence="3" type="ORF">SAMN05216561_1091</name>
</gene>
<dbReference type="Proteomes" id="UP000198649">
    <property type="component" value="Unassembled WGS sequence"/>
</dbReference>
<keyword evidence="4" id="KW-1185">Reference proteome</keyword>
<keyword evidence="2" id="KW-0812">Transmembrane</keyword>
<dbReference type="OrthoDB" id="3784865at2"/>
<name>A0A1I3IG66_9ACTN</name>
<evidence type="ECO:0000256" key="2">
    <source>
        <dbReference type="SAM" id="Phobius"/>
    </source>
</evidence>
<keyword evidence="2" id="KW-1133">Transmembrane helix</keyword>
<dbReference type="RefSeq" id="WP_091113605.1">
    <property type="nucleotide sequence ID" value="NZ_BKAF01000011.1"/>
</dbReference>
<protein>
    <recommendedName>
        <fullName evidence="5">Histidine kinase</fullName>
    </recommendedName>
</protein>
<accession>A0A1I3IG66</accession>
<evidence type="ECO:0008006" key="5">
    <source>
        <dbReference type="Google" id="ProtNLM"/>
    </source>
</evidence>
<dbReference type="AlphaFoldDB" id="A0A1I3IG66"/>
<dbReference type="EMBL" id="FOQG01000009">
    <property type="protein sequence ID" value="SFI46912.1"/>
    <property type="molecule type" value="Genomic_DNA"/>
</dbReference>
<organism evidence="3 4">
    <name type="scientific">Nocardioides psychrotolerans</name>
    <dbReference type="NCBI Taxonomy" id="1005945"/>
    <lineage>
        <taxon>Bacteria</taxon>
        <taxon>Bacillati</taxon>
        <taxon>Actinomycetota</taxon>
        <taxon>Actinomycetes</taxon>
        <taxon>Propionibacteriales</taxon>
        <taxon>Nocardioidaceae</taxon>
        <taxon>Nocardioides</taxon>
    </lineage>
</organism>
<feature type="transmembrane region" description="Helical" evidence="2">
    <location>
        <begin position="55"/>
        <end position="86"/>
    </location>
</feature>
<evidence type="ECO:0000313" key="4">
    <source>
        <dbReference type="Proteomes" id="UP000198649"/>
    </source>
</evidence>